<feature type="region of interest" description="Disordered" evidence="1">
    <location>
        <begin position="42"/>
        <end position="63"/>
    </location>
</feature>
<evidence type="ECO:0000313" key="3">
    <source>
        <dbReference type="Proteomes" id="UP000800235"/>
    </source>
</evidence>
<sequence>MTTQSKLQSCAYYPMEPQYSICNGVSAPSSFGANLPNRSVMNSTPLSSSLSPPASQKSSTEEELHAAQAKIALLEGRLERLENVFAGIGATSNFANLNSGRRPLECNLKNASLRYEKSDTKTTDRSLQHCSTLGLLKPKQKSGSLPMNRTRDVLADRVVAVRTPGCATAYTTVFETVYGISLDSIDGCVGTAEMIHLLHMRVTLNFDKQVVDEAGNSTNRNALVSIIDQVISNLSDLECKLDTGSRRDRRLERLLFRICSIDLSPPVDKTAVERQIAKIMASEEFKSLS</sequence>
<evidence type="ECO:0000256" key="1">
    <source>
        <dbReference type="SAM" id="MobiDB-lite"/>
    </source>
</evidence>
<dbReference type="AlphaFoldDB" id="A0A9P4TUX7"/>
<name>A0A9P4TUX7_9PEZI</name>
<accession>A0A9P4TUX7</accession>
<comment type="caution">
    <text evidence="2">The sequence shown here is derived from an EMBL/GenBank/DDBJ whole genome shotgun (WGS) entry which is preliminary data.</text>
</comment>
<keyword evidence="3" id="KW-1185">Reference proteome</keyword>
<proteinExistence type="predicted"/>
<dbReference type="EMBL" id="MU007085">
    <property type="protein sequence ID" value="KAF2423113.1"/>
    <property type="molecule type" value="Genomic_DNA"/>
</dbReference>
<reference evidence="2" key="1">
    <citation type="journal article" date="2020" name="Stud. Mycol.">
        <title>101 Dothideomycetes genomes: a test case for predicting lifestyles and emergence of pathogens.</title>
        <authorList>
            <person name="Haridas S."/>
            <person name="Albert R."/>
            <person name="Binder M."/>
            <person name="Bloem J."/>
            <person name="Labutti K."/>
            <person name="Salamov A."/>
            <person name="Andreopoulos B."/>
            <person name="Baker S."/>
            <person name="Barry K."/>
            <person name="Bills G."/>
            <person name="Bluhm B."/>
            <person name="Cannon C."/>
            <person name="Castanera R."/>
            <person name="Culley D."/>
            <person name="Daum C."/>
            <person name="Ezra D."/>
            <person name="Gonzalez J."/>
            <person name="Henrissat B."/>
            <person name="Kuo A."/>
            <person name="Liang C."/>
            <person name="Lipzen A."/>
            <person name="Lutzoni F."/>
            <person name="Magnuson J."/>
            <person name="Mondo S."/>
            <person name="Nolan M."/>
            <person name="Ohm R."/>
            <person name="Pangilinan J."/>
            <person name="Park H.-J."/>
            <person name="Ramirez L."/>
            <person name="Alfaro M."/>
            <person name="Sun H."/>
            <person name="Tritt A."/>
            <person name="Yoshinaga Y."/>
            <person name="Zwiers L.-H."/>
            <person name="Turgeon B."/>
            <person name="Goodwin S."/>
            <person name="Spatafora J."/>
            <person name="Crous P."/>
            <person name="Grigoriev I."/>
        </authorList>
    </citation>
    <scope>NUCLEOTIDE SEQUENCE</scope>
    <source>
        <strain evidence="2">CBS 130266</strain>
    </source>
</reference>
<feature type="compositionally biased region" description="Low complexity" evidence="1">
    <location>
        <begin position="42"/>
        <end position="58"/>
    </location>
</feature>
<gene>
    <name evidence="2" type="ORF">EJ08DRAFT_459694</name>
</gene>
<protein>
    <submittedName>
        <fullName evidence="2">Uncharacterized protein</fullName>
    </submittedName>
</protein>
<evidence type="ECO:0000313" key="2">
    <source>
        <dbReference type="EMBL" id="KAF2423113.1"/>
    </source>
</evidence>
<organism evidence="2 3">
    <name type="scientific">Tothia fuscella</name>
    <dbReference type="NCBI Taxonomy" id="1048955"/>
    <lineage>
        <taxon>Eukaryota</taxon>
        <taxon>Fungi</taxon>
        <taxon>Dikarya</taxon>
        <taxon>Ascomycota</taxon>
        <taxon>Pezizomycotina</taxon>
        <taxon>Dothideomycetes</taxon>
        <taxon>Pleosporomycetidae</taxon>
        <taxon>Venturiales</taxon>
        <taxon>Cylindrosympodiaceae</taxon>
        <taxon>Tothia</taxon>
    </lineage>
</organism>
<dbReference type="Proteomes" id="UP000800235">
    <property type="component" value="Unassembled WGS sequence"/>
</dbReference>